<dbReference type="PROSITE" id="PS51257">
    <property type="entry name" value="PROKAR_LIPOPROTEIN"/>
    <property type="match status" value="1"/>
</dbReference>
<feature type="transmembrane region" description="Helical" evidence="1">
    <location>
        <begin position="12"/>
        <end position="33"/>
    </location>
</feature>
<comment type="caution">
    <text evidence="2">The sequence shown here is derived from an EMBL/GenBank/DDBJ whole genome shotgun (WGS) entry which is preliminary data.</text>
</comment>
<keyword evidence="1" id="KW-1133">Transmembrane helix</keyword>
<dbReference type="Proteomes" id="UP000485621">
    <property type="component" value="Unassembled WGS sequence"/>
</dbReference>
<dbReference type="EMBL" id="MWDB01000012">
    <property type="protein sequence ID" value="OQB41680.1"/>
    <property type="molecule type" value="Genomic_DNA"/>
</dbReference>
<protein>
    <recommendedName>
        <fullName evidence="3">2TM domain-containing protein</fullName>
    </recommendedName>
</protein>
<name>A0A1V5ZN12_9BACT</name>
<dbReference type="AlphaFoldDB" id="A0A1V5ZN12"/>
<sequence>MKVWFDRFIIFNGVYISLVLAVSCFICSIFFIIEDKSDWLFFLIFILICLFWHIVVIKTLNDWKRILTEESPENKKLISLLLNKTDDVE</sequence>
<evidence type="ECO:0000313" key="2">
    <source>
        <dbReference type="EMBL" id="OQB41680.1"/>
    </source>
</evidence>
<reference evidence="2" key="1">
    <citation type="submission" date="2017-02" db="EMBL/GenBank/DDBJ databases">
        <title>Delving into the versatile metabolic prowess of the omnipresent phylum Bacteroidetes.</title>
        <authorList>
            <person name="Nobu M.K."/>
            <person name="Mei R."/>
            <person name="Narihiro T."/>
            <person name="Kuroda K."/>
            <person name="Liu W.-T."/>
        </authorList>
    </citation>
    <scope>NUCLEOTIDE SEQUENCE</scope>
    <source>
        <strain evidence="2">ADurb.Bin160</strain>
    </source>
</reference>
<keyword evidence="1" id="KW-0472">Membrane</keyword>
<gene>
    <name evidence="2" type="ORF">BWY04_00676</name>
</gene>
<evidence type="ECO:0008006" key="3">
    <source>
        <dbReference type="Google" id="ProtNLM"/>
    </source>
</evidence>
<organism evidence="2">
    <name type="scientific">candidate division CPR1 bacterium ADurb.Bin160</name>
    <dbReference type="NCBI Taxonomy" id="1852826"/>
    <lineage>
        <taxon>Bacteria</taxon>
        <taxon>candidate division CPR1</taxon>
    </lineage>
</organism>
<accession>A0A1V5ZN12</accession>
<evidence type="ECO:0000256" key="1">
    <source>
        <dbReference type="SAM" id="Phobius"/>
    </source>
</evidence>
<keyword evidence="1" id="KW-0812">Transmembrane</keyword>
<proteinExistence type="predicted"/>
<feature type="transmembrane region" description="Helical" evidence="1">
    <location>
        <begin position="39"/>
        <end position="57"/>
    </location>
</feature>